<feature type="non-terminal residue" evidence="2">
    <location>
        <position position="321"/>
    </location>
</feature>
<reference evidence="2 3" key="1">
    <citation type="submission" date="2024-04" db="EMBL/GenBank/DDBJ databases">
        <authorList>
            <consortium name="Genoscope - CEA"/>
            <person name="William W."/>
        </authorList>
    </citation>
    <scope>NUCLEOTIDE SEQUENCE [LARGE SCALE GENOMIC DNA]</scope>
</reference>
<dbReference type="AlphaFoldDB" id="A0AAV2H251"/>
<evidence type="ECO:0000313" key="2">
    <source>
        <dbReference type="EMBL" id="CAL1527749.1"/>
    </source>
</evidence>
<proteinExistence type="predicted"/>
<dbReference type="Proteomes" id="UP001497497">
    <property type="component" value="Unassembled WGS sequence"/>
</dbReference>
<keyword evidence="1" id="KW-1133">Transmembrane helix</keyword>
<keyword evidence="1" id="KW-0812">Transmembrane</keyword>
<sequence length="321" mass="37565">KDQKKRNTKKKNHTHLESKKKMKTFKMPTSIGRLVFSFSALFICMHSVKCDKIPDEPTCVFSVPNNKTLFQKLAKYFDKDSNTIIVEYTVRIRNVSDDFNFYEKSNPGSFQPWKWYRTQGVGSSHVLLTFDFCFGLLRQLLYLGIEKVDLDLDVSPPGCLHHIENKTLDILIRNFLLKEFYILDTSFFGDCTFSDSIEICTARIREYEGRGKLMFRCCSYNSDKEIVCDDDYVDDWAQALNIVICILSCLLVLYYILLLLHYNGFLFNKKDTYIFNGNYSILLYLKMSNNIQNILSIPQKTMKGMKEFNKKLKDTDANEIY</sequence>
<name>A0AAV2H251_LYMST</name>
<feature type="transmembrane region" description="Helical" evidence="1">
    <location>
        <begin position="236"/>
        <end position="260"/>
    </location>
</feature>
<evidence type="ECO:0000313" key="3">
    <source>
        <dbReference type="Proteomes" id="UP001497497"/>
    </source>
</evidence>
<accession>A0AAV2H251</accession>
<gene>
    <name evidence="2" type="ORF">GSLYS_00001919001</name>
</gene>
<feature type="non-terminal residue" evidence="2">
    <location>
        <position position="1"/>
    </location>
</feature>
<keyword evidence="3" id="KW-1185">Reference proteome</keyword>
<evidence type="ECO:0000256" key="1">
    <source>
        <dbReference type="SAM" id="Phobius"/>
    </source>
</evidence>
<organism evidence="2 3">
    <name type="scientific">Lymnaea stagnalis</name>
    <name type="common">Great pond snail</name>
    <name type="synonym">Helix stagnalis</name>
    <dbReference type="NCBI Taxonomy" id="6523"/>
    <lineage>
        <taxon>Eukaryota</taxon>
        <taxon>Metazoa</taxon>
        <taxon>Spiralia</taxon>
        <taxon>Lophotrochozoa</taxon>
        <taxon>Mollusca</taxon>
        <taxon>Gastropoda</taxon>
        <taxon>Heterobranchia</taxon>
        <taxon>Euthyneura</taxon>
        <taxon>Panpulmonata</taxon>
        <taxon>Hygrophila</taxon>
        <taxon>Lymnaeoidea</taxon>
        <taxon>Lymnaeidae</taxon>
        <taxon>Lymnaea</taxon>
    </lineage>
</organism>
<keyword evidence="1" id="KW-0472">Membrane</keyword>
<protein>
    <submittedName>
        <fullName evidence="2">Uncharacterized protein</fullName>
    </submittedName>
</protein>
<comment type="caution">
    <text evidence="2">The sequence shown here is derived from an EMBL/GenBank/DDBJ whole genome shotgun (WGS) entry which is preliminary data.</text>
</comment>
<dbReference type="EMBL" id="CAXITT010000021">
    <property type="protein sequence ID" value="CAL1527749.1"/>
    <property type="molecule type" value="Genomic_DNA"/>
</dbReference>